<evidence type="ECO:0000256" key="1">
    <source>
        <dbReference type="SAM" id="MobiDB-lite"/>
    </source>
</evidence>
<comment type="caution">
    <text evidence="2">The sequence shown here is derived from an EMBL/GenBank/DDBJ whole genome shotgun (WGS) entry which is preliminary data.</text>
</comment>
<accession>A0A850RB57</accession>
<dbReference type="EMBL" id="JABZEO010000010">
    <property type="protein sequence ID" value="NVZ10548.1"/>
    <property type="molecule type" value="Genomic_DNA"/>
</dbReference>
<dbReference type="RefSeq" id="WP_176977285.1">
    <property type="nucleotide sequence ID" value="NZ_JABZEO010000010.1"/>
</dbReference>
<name>A0A850RB57_9GAMM</name>
<feature type="region of interest" description="Disordered" evidence="1">
    <location>
        <begin position="1"/>
        <end position="40"/>
    </location>
</feature>
<evidence type="ECO:0000313" key="2">
    <source>
        <dbReference type="EMBL" id="NVZ10548.1"/>
    </source>
</evidence>
<proteinExistence type="predicted"/>
<sequence length="840" mass="91174">MTLTPQATEPPPAASCNPNPLGSRPADHVPVSAPPDPETDSADPWLDVAFVRAANQPIAHARRLRWSVLARRLGAIQVGIKEGAAWLPAAIAPGARRAERVESISALVLDVEAHTRLDRATGVKTVVGPEPPSVEAMVAELALQGWRAILHTSYAHLDPRVQPGDRVHPRYRLVLALSRPLQPVELRPIGLQVAAWLGLSDCLDAACLEPARLYYLPRCPLERREAFCHHVLAGEPLPVEVVLAESRRITALRMQTAHSEAGRQTTNVIAAFNAAHPIGELLARYGYLPQGAQRWLHPASTSRRPGVRVLPDSRPERVYSSHAQDPLNTGQAHDAFSVYCLLAHGGDITAAVRAAARALGLTTRPQLSVPTPAGTPATTFGQATGGESGDVLDKAALRRQAQQALAPETPLSIDYPLDALGSLADACRALVAGLQVRPALAGQALLATAALLAQSLANVRTLESIKPLSLYLLTISESGDGKSAVDSVAQTAIQAWQRAAAQAYRAELETTAQSTTAVPPREPYRIARDGTVEGLRRSFLQGLPSQGVFTAEAAALLAGYGMSRDNRTKTAATFNGLWDDGEISVARGTVGRIQLYDRRLSLHWMLQPEAAQDTLLDPLLVSIGFWPRFLLAWPEPAIPRRAQPWRADRDSAIGDYWRACQRLLERPLSEDCGGLPVLEPTAEASQLGGEFFERLEHLAKGRGARLRDIKPFAVRLTEQAFRLGAVLAVFEQPQTTRLEVEALRRGIALANYALETWHGVFGERDVQDARAGALKLYAWLLEQPGARAHERSMLRIGPKALRTEARRDTALATLEQARLVYRDGAHWGVITQIREASIPV</sequence>
<dbReference type="InterPro" id="IPR025048">
    <property type="entry name" value="DUF3987"/>
</dbReference>
<dbReference type="AlphaFoldDB" id="A0A850RB57"/>
<keyword evidence="3" id="KW-1185">Reference proteome</keyword>
<dbReference type="Proteomes" id="UP000592294">
    <property type="component" value="Unassembled WGS sequence"/>
</dbReference>
<reference evidence="2 3" key="1">
    <citation type="submission" date="2020-06" db="EMBL/GenBank/DDBJ databases">
        <title>Whole-genome sequence of Allochromatium humboldtianum DSM 21881, type strain.</title>
        <authorList>
            <person name="Kyndt J.A."/>
            <person name="Meyer T.E."/>
        </authorList>
    </citation>
    <scope>NUCLEOTIDE SEQUENCE [LARGE SCALE GENOMIC DNA]</scope>
    <source>
        <strain evidence="2 3">DSM 21881</strain>
    </source>
</reference>
<gene>
    <name evidence="2" type="ORF">HW932_14885</name>
</gene>
<organism evidence="2 3">
    <name type="scientific">Allochromatium humboldtianum</name>
    <dbReference type="NCBI Taxonomy" id="504901"/>
    <lineage>
        <taxon>Bacteria</taxon>
        <taxon>Pseudomonadati</taxon>
        <taxon>Pseudomonadota</taxon>
        <taxon>Gammaproteobacteria</taxon>
        <taxon>Chromatiales</taxon>
        <taxon>Chromatiaceae</taxon>
        <taxon>Allochromatium</taxon>
    </lineage>
</organism>
<evidence type="ECO:0000313" key="3">
    <source>
        <dbReference type="Proteomes" id="UP000592294"/>
    </source>
</evidence>
<protein>
    <submittedName>
        <fullName evidence="2">DUF3987 domain-containing protein</fullName>
    </submittedName>
</protein>
<dbReference type="Pfam" id="PF13148">
    <property type="entry name" value="DUF3987"/>
    <property type="match status" value="2"/>
</dbReference>